<dbReference type="Proteomes" id="UP001419268">
    <property type="component" value="Unassembled WGS sequence"/>
</dbReference>
<reference evidence="2 3" key="1">
    <citation type="submission" date="2024-01" db="EMBL/GenBank/DDBJ databases">
        <title>Genome assemblies of Stephania.</title>
        <authorList>
            <person name="Yang L."/>
        </authorList>
    </citation>
    <scope>NUCLEOTIDE SEQUENCE [LARGE SCALE GENOMIC DNA]</scope>
    <source>
        <strain evidence="2">JXDWG</strain>
        <tissue evidence="2">Leaf</tissue>
    </source>
</reference>
<feature type="compositionally biased region" description="Basic and acidic residues" evidence="1">
    <location>
        <begin position="94"/>
        <end position="113"/>
    </location>
</feature>
<comment type="caution">
    <text evidence="2">The sequence shown here is derived from an EMBL/GenBank/DDBJ whole genome shotgun (WGS) entry which is preliminary data.</text>
</comment>
<feature type="compositionally biased region" description="Basic and acidic residues" evidence="1">
    <location>
        <begin position="1"/>
        <end position="11"/>
    </location>
</feature>
<dbReference type="AlphaFoldDB" id="A0AAP0NU11"/>
<feature type="region of interest" description="Disordered" evidence="1">
    <location>
        <begin position="1"/>
        <end position="28"/>
    </location>
</feature>
<proteinExistence type="predicted"/>
<evidence type="ECO:0000313" key="2">
    <source>
        <dbReference type="EMBL" id="KAK9119138.1"/>
    </source>
</evidence>
<name>A0AAP0NU11_9MAGN</name>
<gene>
    <name evidence="2" type="ORF">Scep_017231</name>
</gene>
<dbReference type="EMBL" id="JBBNAG010000007">
    <property type="protein sequence ID" value="KAK9119138.1"/>
    <property type="molecule type" value="Genomic_DNA"/>
</dbReference>
<protein>
    <submittedName>
        <fullName evidence="2">Uncharacterized protein</fullName>
    </submittedName>
</protein>
<evidence type="ECO:0000313" key="3">
    <source>
        <dbReference type="Proteomes" id="UP001419268"/>
    </source>
</evidence>
<accession>A0AAP0NU11</accession>
<organism evidence="2 3">
    <name type="scientific">Stephania cephalantha</name>
    <dbReference type="NCBI Taxonomy" id="152367"/>
    <lineage>
        <taxon>Eukaryota</taxon>
        <taxon>Viridiplantae</taxon>
        <taxon>Streptophyta</taxon>
        <taxon>Embryophyta</taxon>
        <taxon>Tracheophyta</taxon>
        <taxon>Spermatophyta</taxon>
        <taxon>Magnoliopsida</taxon>
        <taxon>Ranunculales</taxon>
        <taxon>Menispermaceae</taxon>
        <taxon>Menispermoideae</taxon>
        <taxon>Cissampelideae</taxon>
        <taxon>Stephania</taxon>
    </lineage>
</organism>
<feature type="region of interest" description="Disordered" evidence="1">
    <location>
        <begin position="89"/>
        <end position="137"/>
    </location>
</feature>
<evidence type="ECO:0000256" key="1">
    <source>
        <dbReference type="SAM" id="MobiDB-lite"/>
    </source>
</evidence>
<keyword evidence="3" id="KW-1185">Reference proteome</keyword>
<feature type="compositionally biased region" description="Acidic residues" evidence="1">
    <location>
        <begin position="114"/>
        <end position="123"/>
    </location>
</feature>
<sequence>MSRPRSDDRAPKTIGPIRPSRIDPLSPDAARPQIGLDFSIVLYLAQRECVLCHLLSEADRQGHRLSGCCPNVFVPCLLNYVTYNRIMSIGGSGREGRGEGGGAEREGREADSAEREEDGEDSAPDNGNEQRRDRWSV</sequence>
<feature type="compositionally biased region" description="Basic and acidic residues" evidence="1">
    <location>
        <begin position="128"/>
        <end position="137"/>
    </location>
</feature>